<sequence length="218" mass="22258">MPERIPLPDPIHQDRIVAVLRAPAEKHLLAVALELHRLGIRCLEITFTSPGALGVIEELRKRLGDEACIGAGTVMTAAHVRDAANAGAMYLLAPVTDPAVLSIAQEHGMPFVTGAATPTEVMTGWNLGASAVKVFPAHTLGGASFIKSLLDPLPQVSLLPTGGVGADEVAGYLAAGALAVGAGSPLTGDALTGGSLEGLKDRVRAFLDAAQANGGPLR</sequence>
<dbReference type="EMBL" id="CP047898">
    <property type="protein sequence ID" value="QHK18564.1"/>
    <property type="molecule type" value="Genomic_DNA"/>
</dbReference>
<comment type="pathway">
    <text evidence="1">Carbohydrate acid metabolism.</text>
</comment>
<organism evidence="6 7">
    <name type="scientific">Pseudarthrobacter psychrotolerans</name>
    <dbReference type="NCBI Taxonomy" id="2697569"/>
    <lineage>
        <taxon>Bacteria</taxon>
        <taxon>Bacillati</taxon>
        <taxon>Actinomycetota</taxon>
        <taxon>Actinomycetes</taxon>
        <taxon>Micrococcales</taxon>
        <taxon>Micrococcaceae</taxon>
        <taxon>Pseudarthrobacter</taxon>
    </lineage>
</organism>
<dbReference type="InterPro" id="IPR000887">
    <property type="entry name" value="Aldlse_KDPG_KHG"/>
</dbReference>
<evidence type="ECO:0000313" key="6">
    <source>
        <dbReference type="EMBL" id="QHK18564.1"/>
    </source>
</evidence>
<dbReference type="EC" id="4.1.3.16" evidence="6"/>
<accession>A0A6P1NJB6</accession>
<dbReference type="GO" id="GO:0008675">
    <property type="term" value="F:2-dehydro-3-deoxy-phosphogluconate aldolase activity"/>
    <property type="evidence" value="ECO:0007669"/>
    <property type="project" value="UniProtKB-EC"/>
</dbReference>
<dbReference type="AlphaFoldDB" id="A0A6P1NJB6"/>
<dbReference type="EC" id="4.1.2.14" evidence="6"/>
<gene>
    <name evidence="6" type="primary">eda</name>
    <name evidence="6" type="ORF">GU243_00830</name>
</gene>
<dbReference type="GO" id="GO:0008700">
    <property type="term" value="F:(R,S)-4-hydroxy-2-oxoglutarate aldolase activity"/>
    <property type="evidence" value="ECO:0007669"/>
    <property type="project" value="UniProtKB-EC"/>
</dbReference>
<keyword evidence="7" id="KW-1185">Reference proteome</keyword>
<reference evidence="6 7" key="1">
    <citation type="submission" date="2020-01" db="EMBL/GenBank/DDBJ databases">
        <title>Pseudarthrobacter psychrotolerans sp. nov., isolated from antarctic soil.</title>
        <authorList>
            <person name="Shin Y."/>
            <person name="Park W."/>
        </authorList>
    </citation>
    <scope>NUCLEOTIDE SEQUENCE [LARGE SCALE GENOMIC DNA]</scope>
    <source>
        <strain evidence="6 7">YJ56</strain>
    </source>
</reference>
<protein>
    <submittedName>
        <fullName evidence="6">Bifunctional 4-hydroxy-2-oxoglutarate aldolase/2-dehydro-3-deoxy-phosphogluconate aldolase</fullName>
        <ecNumber evidence="6">4.1.2.14</ecNumber>
        <ecNumber evidence="6">4.1.3.16</ecNumber>
    </submittedName>
</protein>
<keyword evidence="5" id="KW-0119">Carbohydrate metabolism</keyword>
<dbReference type="Proteomes" id="UP000464186">
    <property type="component" value="Chromosome"/>
</dbReference>
<evidence type="ECO:0000256" key="4">
    <source>
        <dbReference type="ARBA" id="ARBA00023239"/>
    </source>
</evidence>
<evidence type="ECO:0000256" key="5">
    <source>
        <dbReference type="ARBA" id="ARBA00023277"/>
    </source>
</evidence>
<dbReference type="PANTHER" id="PTHR30246:SF1">
    <property type="entry name" value="2-DEHYDRO-3-DEOXY-6-PHOSPHOGALACTONATE ALDOLASE-RELATED"/>
    <property type="match status" value="1"/>
</dbReference>
<dbReference type="KEGG" id="psey:GU243_00830"/>
<dbReference type="NCBIfam" id="TIGR01182">
    <property type="entry name" value="eda"/>
    <property type="match status" value="1"/>
</dbReference>
<proteinExistence type="inferred from homology"/>
<comment type="subunit">
    <text evidence="3">Homotrimer.</text>
</comment>
<keyword evidence="4 6" id="KW-0456">Lyase</keyword>
<name>A0A6P1NJB6_9MICC</name>
<dbReference type="Gene3D" id="3.20.20.70">
    <property type="entry name" value="Aldolase class I"/>
    <property type="match status" value="1"/>
</dbReference>
<evidence type="ECO:0000256" key="1">
    <source>
        <dbReference type="ARBA" id="ARBA00004761"/>
    </source>
</evidence>
<dbReference type="Pfam" id="PF01081">
    <property type="entry name" value="Aldolase"/>
    <property type="match status" value="1"/>
</dbReference>
<evidence type="ECO:0000256" key="2">
    <source>
        <dbReference type="ARBA" id="ARBA00006906"/>
    </source>
</evidence>
<dbReference type="PANTHER" id="PTHR30246">
    <property type="entry name" value="2-KETO-3-DEOXY-6-PHOSPHOGLUCONATE ALDOLASE"/>
    <property type="match status" value="1"/>
</dbReference>
<dbReference type="CDD" id="cd00452">
    <property type="entry name" value="KDPG_aldolase"/>
    <property type="match status" value="1"/>
</dbReference>
<dbReference type="SUPFAM" id="SSF51569">
    <property type="entry name" value="Aldolase"/>
    <property type="match status" value="1"/>
</dbReference>
<comment type="similarity">
    <text evidence="2">Belongs to the KHG/KDPG aldolase family.</text>
</comment>
<evidence type="ECO:0000256" key="3">
    <source>
        <dbReference type="ARBA" id="ARBA00011233"/>
    </source>
</evidence>
<evidence type="ECO:0000313" key="7">
    <source>
        <dbReference type="Proteomes" id="UP000464186"/>
    </source>
</evidence>
<dbReference type="InterPro" id="IPR013785">
    <property type="entry name" value="Aldolase_TIM"/>
</dbReference>